<organism evidence="2 3">
    <name type="scientific">Lactobacillus crispatus</name>
    <dbReference type="NCBI Taxonomy" id="47770"/>
    <lineage>
        <taxon>Bacteria</taxon>
        <taxon>Bacillati</taxon>
        <taxon>Bacillota</taxon>
        <taxon>Bacilli</taxon>
        <taxon>Lactobacillales</taxon>
        <taxon>Lactobacillaceae</taxon>
        <taxon>Lactobacillus</taxon>
    </lineage>
</organism>
<gene>
    <name evidence="1" type="ORF">ABVC42_03725</name>
    <name evidence="2" type="ORF">ERD32_07720</name>
</gene>
<dbReference type="EMBL" id="SCLX01000044">
    <property type="protein sequence ID" value="RXF57307.1"/>
    <property type="molecule type" value="Genomic_DNA"/>
</dbReference>
<evidence type="ECO:0000313" key="2">
    <source>
        <dbReference type="EMBL" id="RXF57307.1"/>
    </source>
</evidence>
<sequence length="124" mass="14559">MISPPITEVYKLIAKQDYDWLDLLASGNKAPDATGKYTSILIQNADETPDGIRNNRSTLIRFRIEIQIFFKKGFSQNIYEKRQVIEDLLQDDGWILSDERPPVPDPKTQQTFMTIYFIKNYRRK</sequence>
<name>A0A135ZG18_9LACO</name>
<comment type="caution">
    <text evidence="2">The sequence shown here is derived from an EMBL/GenBank/DDBJ whole genome shotgun (WGS) entry which is preliminary data.</text>
</comment>
<dbReference type="Pfam" id="PF05657">
    <property type="entry name" value="DUF806"/>
    <property type="match status" value="1"/>
</dbReference>
<evidence type="ECO:0000313" key="4">
    <source>
        <dbReference type="Proteomes" id="UP001434419"/>
    </source>
</evidence>
<protein>
    <submittedName>
        <fullName evidence="2">DUF806 family protein</fullName>
    </submittedName>
</protein>
<reference evidence="1" key="2">
    <citation type="submission" date="2024-06" db="EMBL/GenBank/DDBJ databases">
        <title>Vaginal Lactobacillus fatty acid response mechanisms reveal a metabolite-targeted strategy for bacterial vaginosis treatment.</title>
        <authorList>
            <person name="Zhu M."/>
            <person name="Blainey P.C."/>
            <person name="Bloom S.M."/>
            <person name="Kwon D.S."/>
        </authorList>
    </citation>
    <scope>NUCLEOTIDE SEQUENCE</scope>
    <source>
        <strain evidence="1">194_F1_1</strain>
    </source>
</reference>
<evidence type="ECO:0000313" key="3">
    <source>
        <dbReference type="Proteomes" id="UP000289808"/>
    </source>
</evidence>
<dbReference type="RefSeq" id="WP_005719150.1">
    <property type="nucleotide sequence ID" value="NZ_CP033426.1"/>
</dbReference>
<evidence type="ECO:0000313" key="1">
    <source>
        <dbReference type="EMBL" id="MES5149036.1"/>
    </source>
</evidence>
<dbReference type="InterPro" id="IPR008524">
    <property type="entry name" value="DUF806"/>
</dbReference>
<dbReference type="Proteomes" id="UP001434419">
    <property type="component" value="Unassembled WGS sequence"/>
</dbReference>
<proteinExistence type="predicted"/>
<accession>A0A135ZG18</accession>
<reference evidence="2 3" key="1">
    <citation type="submission" date="2019-01" db="EMBL/GenBank/DDBJ databases">
        <title>The genome sequence of Lactobacillus crispatus L49.</title>
        <authorList>
            <person name="Zhong J."/>
            <person name="Zhang J."/>
        </authorList>
    </citation>
    <scope>NUCLEOTIDE SEQUENCE [LARGE SCALE GENOMIC DNA]</scope>
    <source>
        <strain evidence="2 3">L49</strain>
    </source>
</reference>
<dbReference type="EMBL" id="JBETVU010000012">
    <property type="protein sequence ID" value="MES5149036.1"/>
    <property type="molecule type" value="Genomic_DNA"/>
</dbReference>
<keyword evidence="4" id="KW-1185">Reference proteome</keyword>
<dbReference type="Proteomes" id="UP000289808">
    <property type="component" value="Unassembled WGS sequence"/>
</dbReference>
<dbReference type="AlphaFoldDB" id="A0A135ZG18"/>